<keyword evidence="9" id="KW-1185">Reference proteome</keyword>
<feature type="domain" description="Amino acid permease/ SLC12A" evidence="7">
    <location>
        <begin position="32"/>
        <end position="99"/>
    </location>
</feature>
<comment type="caution">
    <text evidence="8">The sequence shown here is derived from an EMBL/GenBank/DDBJ whole genome shotgun (WGS) entry which is preliminary data.</text>
</comment>
<feature type="transmembrane region" description="Helical" evidence="6">
    <location>
        <begin position="73"/>
        <end position="93"/>
    </location>
</feature>
<organism evidence="8 9">
    <name type="scientific">Puccinia coronata f. sp. avenae</name>
    <dbReference type="NCBI Taxonomy" id="200324"/>
    <lineage>
        <taxon>Eukaryota</taxon>
        <taxon>Fungi</taxon>
        <taxon>Dikarya</taxon>
        <taxon>Basidiomycota</taxon>
        <taxon>Pucciniomycotina</taxon>
        <taxon>Pucciniomycetes</taxon>
        <taxon>Pucciniales</taxon>
        <taxon>Pucciniaceae</taxon>
        <taxon>Puccinia</taxon>
    </lineage>
</organism>
<keyword evidence="3 6" id="KW-1133">Transmembrane helix</keyword>
<keyword evidence="4 6" id="KW-0472">Membrane</keyword>
<proteinExistence type="predicted"/>
<feature type="transmembrane region" description="Helical" evidence="6">
    <location>
        <begin position="34"/>
        <end position="53"/>
    </location>
</feature>
<evidence type="ECO:0000313" key="9">
    <source>
        <dbReference type="Proteomes" id="UP000235388"/>
    </source>
</evidence>
<dbReference type="InterPro" id="IPR004841">
    <property type="entry name" value="AA-permease/SLC12A_dom"/>
</dbReference>
<dbReference type="GO" id="GO:0015171">
    <property type="term" value="F:amino acid transmembrane transporter activity"/>
    <property type="evidence" value="ECO:0007669"/>
    <property type="project" value="TreeGrafter"/>
</dbReference>
<evidence type="ECO:0000313" key="8">
    <source>
        <dbReference type="EMBL" id="PLW25258.1"/>
    </source>
</evidence>
<dbReference type="EMBL" id="PGCJ01000634">
    <property type="protein sequence ID" value="PLW25258.1"/>
    <property type="molecule type" value="Genomic_DNA"/>
</dbReference>
<dbReference type="OrthoDB" id="10062876at2759"/>
<evidence type="ECO:0000256" key="6">
    <source>
        <dbReference type="SAM" id="Phobius"/>
    </source>
</evidence>
<feature type="compositionally biased region" description="Polar residues" evidence="5">
    <location>
        <begin position="135"/>
        <end position="146"/>
    </location>
</feature>
<feature type="non-terminal residue" evidence="8">
    <location>
        <position position="1"/>
    </location>
</feature>
<dbReference type="Pfam" id="PF00324">
    <property type="entry name" value="AA_permease"/>
    <property type="match status" value="1"/>
</dbReference>
<evidence type="ECO:0000256" key="5">
    <source>
        <dbReference type="SAM" id="MobiDB-lite"/>
    </source>
</evidence>
<accession>A0A2N5TIN0</accession>
<sequence length="146" mass="16099">NRGNAPRSSEKQRLGAYLGLYDRSLLLGLSGSLVNMYSTSGALTWIGILITYVRWEAGIKAQNVDRSIFPYRFPLRTPAAICAIFVCSCLIIVNGYQAFDFVTGSYDEERDREYTGPDADSPKSLGKKILDVSAFSPTQSKRSASK</sequence>
<feature type="region of interest" description="Disordered" evidence="5">
    <location>
        <begin position="110"/>
        <end position="146"/>
    </location>
</feature>
<dbReference type="GO" id="GO:0016020">
    <property type="term" value="C:membrane"/>
    <property type="evidence" value="ECO:0007669"/>
    <property type="project" value="UniProtKB-SubCell"/>
</dbReference>
<dbReference type="AlphaFoldDB" id="A0A2N5TIN0"/>
<gene>
    <name evidence="8" type="ORF">PCANC_22988</name>
</gene>
<dbReference type="InterPro" id="IPR050524">
    <property type="entry name" value="APC_YAT"/>
</dbReference>
<dbReference type="PANTHER" id="PTHR43341">
    <property type="entry name" value="AMINO ACID PERMEASE"/>
    <property type="match status" value="1"/>
</dbReference>
<dbReference type="STRING" id="200324.A0A2N5TIN0"/>
<evidence type="ECO:0000256" key="4">
    <source>
        <dbReference type="ARBA" id="ARBA00023136"/>
    </source>
</evidence>
<protein>
    <recommendedName>
        <fullName evidence="7">Amino acid permease/ SLC12A domain-containing protein</fullName>
    </recommendedName>
</protein>
<reference evidence="8 9" key="1">
    <citation type="submission" date="2017-11" db="EMBL/GenBank/DDBJ databases">
        <title>De novo assembly and phasing of dikaryotic genomes from two isolates of Puccinia coronata f. sp. avenae, the causal agent of oat crown rust.</title>
        <authorList>
            <person name="Miller M.E."/>
            <person name="Zhang Y."/>
            <person name="Omidvar V."/>
            <person name="Sperschneider J."/>
            <person name="Schwessinger B."/>
            <person name="Raley C."/>
            <person name="Palmer J.M."/>
            <person name="Garnica D."/>
            <person name="Upadhyaya N."/>
            <person name="Rathjen J."/>
            <person name="Taylor J.M."/>
            <person name="Park R.F."/>
            <person name="Dodds P.N."/>
            <person name="Hirsch C.D."/>
            <person name="Kianian S.F."/>
            <person name="Figueroa M."/>
        </authorList>
    </citation>
    <scope>NUCLEOTIDE SEQUENCE [LARGE SCALE GENOMIC DNA]</scope>
    <source>
        <strain evidence="8">12NC29</strain>
    </source>
</reference>
<evidence type="ECO:0000256" key="2">
    <source>
        <dbReference type="ARBA" id="ARBA00022692"/>
    </source>
</evidence>
<evidence type="ECO:0000259" key="7">
    <source>
        <dbReference type="Pfam" id="PF00324"/>
    </source>
</evidence>
<evidence type="ECO:0000256" key="1">
    <source>
        <dbReference type="ARBA" id="ARBA00004141"/>
    </source>
</evidence>
<comment type="subcellular location">
    <subcellularLocation>
        <location evidence="1">Membrane</location>
        <topology evidence="1">Multi-pass membrane protein</topology>
    </subcellularLocation>
</comment>
<dbReference type="PANTHER" id="PTHR43341:SF20">
    <property type="entry name" value="AAT FAMILY AMINO ACID TRANSPORTER"/>
    <property type="match status" value="1"/>
</dbReference>
<name>A0A2N5TIN0_9BASI</name>
<keyword evidence="2 6" id="KW-0812">Transmembrane</keyword>
<evidence type="ECO:0000256" key="3">
    <source>
        <dbReference type="ARBA" id="ARBA00022989"/>
    </source>
</evidence>
<dbReference type="Proteomes" id="UP000235388">
    <property type="component" value="Unassembled WGS sequence"/>
</dbReference>